<dbReference type="Gene3D" id="1.25.40.10">
    <property type="entry name" value="Tetratricopeptide repeat domain"/>
    <property type="match status" value="1"/>
</dbReference>
<dbReference type="GO" id="GO:0051603">
    <property type="term" value="P:proteolysis involved in protein catabolic process"/>
    <property type="evidence" value="ECO:0007669"/>
    <property type="project" value="TreeGrafter"/>
</dbReference>
<dbReference type="Gene3D" id="3.30.2010.10">
    <property type="entry name" value="Metalloproteases ('zincins'), catalytic domain"/>
    <property type="match status" value="1"/>
</dbReference>
<dbReference type="AlphaFoldDB" id="A0A1M6BZ21"/>
<organism evidence="8 9">
    <name type="scientific">Anaerovibrio lipolyticus DSM 3074</name>
    <dbReference type="NCBI Taxonomy" id="1120997"/>
    <lineage>
        <taxon>Bacteria</taxon>
        <taxon>Bacillati</taxon>
        <taxon>Bacillota</taxon>
        <taxon>Negativicutes</taxon>
        <taxon>Selenomonadales</taxon>
        <taxon>Selenomonadaceae</taxon>
        <taxon>Anaerovibrio</taxon>
    </lineage>
</organism>
<dbReference type="InterPro" id="IPR001915">
    <property type="entry name" value="Peptidase_M48"/>
</dbReference>
<feature type="domain" description="Peptidase M48" evidence="7">
    <location>
        <begin position="113"/>
        <end position="298"/>
    </location>
</feature>
<evidence type="ECO:0000256" key="4">
    <source>
        <dbReference type="ARBA" id="ARBA00022801"/>
    </source>
</evidence>
<sequence>MYPIFNSDMMFYIKYYEVMGLKKMDLKKKVMYTLSTGLLACTFSFAPLSAPSVAEAADWGLIGNIFGTVSQAAMEYDQVQTYLLNWGNSPETQQKTLNETVEKYGLDTSVEHNERVSRVLNQLIDHGHYAMEPNSLPFRWRVINNDEWNAACYPNDFIEVNSGLLNDLHSDDALAAVMSHEMIHGLHQHMAKDAPKQVLYKYGTALLTMKADVLQATLGSYIGNYISVKNTTNLSEADADEYGFYLHCSAGFNPGGFSAMTLNMAKGDNTDRNIIKEIFTGAYNHPASQKRFEQAQQRMEEYGYNHVKVKNGTDIFIDDKHFMTAVETPELADWENAYLIAGGICKGIHDYSTVEAWGFGTPDFLSDIAYKDLKNALNDPSLSASLQTMLTNAYALDIHDNDHRSTKAKLRKAEKERNDKITKRQKEVMSAENASSYEGHFEGYTKLGLNVLAYKEAEKAYKADPNSYIQTGNMSRALNALNAEYREKHNTWNDDYTQKAIEYTDKALKICQDNSIDDTYWLYSNMAYYQMQAQNYATSNEAALKAISLKPDEKSNYRFVGYNSLMLGDKGSAVKYYSLYLNHGGDREMVPSELSNEVQANARTLEEIYDANE</sequence>
<gene>
    <name evidence="8" type="ORF">SAMN02745671_00916</name>
</gene>
<keyword evidence="2" id="KW-0645">Protease</keyword>
<reference evidence="8 9" key="1">
    <citation type="submission" date="2016-11" db="EMBL/GenBank/DDBJ databases">
        <authorList>
            <person name="Jaros S."/>
            <person name="Januszkiewicz K."/>
            <person name="Wedrychowicz H."/>
        </authorList>
    </citation>
    <scope>NUCLEOTIDE SEQUENCE [LARGE SCALE GENOMIC DNA]</scope>
    <source>
        <strain evidence="8 9">DSM 3074</strain>
    </source>
</reference>
<name>A0A1M6BZ21_9FIRM</name>
<proteinExistence type="predicted"/>
<dbReference type="InterPro" id="IPR051156">
    <property type="entry name" value="Mito/Outer_Membr_Metalloprot"/>
</dbReference>
<dbReference type="GO" id="GO:0004222">
    <property type="term" value="F:metalloendopeptidase activity"/>
    <property type="evidence" value="ECO:0007669"/>
    <property type="project" value="InterPro"/>
</dbReference>
<evidence type="ECO:0000256" key="6">
    <source>
        <dbReference type="ARBA" id="ARBA00023049"/>
    </source>
</evidence>
<dbReference type="PANTHER" id="PTHR22726:SF1">
    <property type="entry name" value="METALLOENDOPEPTIDASE OMA1, MITOCHONDRIAL"/>
    <property type="match status" value="1"/>
</dbReference>
<keyword evidence="4" id="KW-0378">Hydrolase</keyword>
<dbReference type="EMBL" id="FQYW01000007">
    <property type="protein sequence ID" value="SHI54055.1"/>
    <property type="molecule type" value="Genomic_DNA"/>
</dbReference>
<evidence type="ECO:0000256" key="1">
    <source>
        <dbReference type="ARBA" id="ARBA00001947"/>
    </source>
</evidence>
<dbReference type="PANTHER" id="PTHR22726">
    <property type="entry name" value="METALLOENDOPEPTIDASE OMA1"/>
    <property type="match status" value="1"/>
</dbReference>
<dbReference type="Pfam" id="PF01435">
    <property type="entry name" value="Peptidase_M48"/>
    <property type="match status" value="1"/>
</dbReference>
<accession>A0A1M6BZ21</accession>
<evidence type="ECO:0000313" key="8">
    <source>
        <dbReference type="EMBL" id="SHI54055.1"/>
    </source>
</evidence>
<dbReference type="GO" id="GO:0046872">
    <property type="term" value="F:metal ion binding"/>
    <property type="evidence" value="ECO:0007669"/>
    <property type="project" value="UniProtKB-KW"/>
</dbReference>
<dbReference type="GO" id="GO:0016020">
    <property type="term" value="C:membrane"/>
    <property type="evidence" value="ECO:0007669"/>
    <property type="project" value="TreeGrafter"/>
</dbReference>
<keyword evidence="3" id="KW-0479">Metal-binding</keyword>
<comment type="cofactor">
    <cofactor evidence="1">
        <name>Zn(2+)</name>
        <dbReference type="ChEBI" id="CHEBI:29105"/>
    </cofactor>
</comment>
<dbReference type="InterPro" id="IPR011990">
    <property type="entry name" value="TPR-like_helical_dom_sf"/>
</dbReference>
<dbReference type="SUPFAM" id="SSF48452">
    <property type="entry name" value="TPR-like"/>
    <property type="match status" value="1"/>
</dbReference>
<dbReference type="CDD" id="cd07324">
    <property type="entry name" value="M48C_Oma1-like"/>
    <property type="match status" value="1"/>
</dbReference>
<evidence type="ECO:0000256" key="2">
    <source>
        <dbReference type="ARBA" id="ARBA00022670"/>
    </source>
</evidence>
<keyword evidence="5" id="KW-0862">Zinc</keyword>
<evidence type="ECO:0000313" key="9">
    <source>
        <dbReference type="Proteomes" id="UP000191240"/>
    </source>
</evidence>
<evidence type="ECO:0000256" key="5">
    <source>
        <dbReference type="ARBA" id="ARBA00022833"/>
    </source>
</evidence>
<dbReference type="Proteomes" id="UP000191240">
    <property type="component" value="Unassembled WGS sequence"/>
</dbReference>
<evidence type="ECO:0000259" key="7">
    <source>
        <dbReference type="Pfam" id="PF01435"/>
    </source>
</evidence>
<protein>
    <submittedName>
        <fullName evidence="8">Peptidase family M48</fullName>
    </submittedName>
</protein>
<keyword evidence="6" id="KW-0482">Metalloprotease</keyword>
<evidence type="ECO:0000256" key="3">
    <source>
        <dbReference type="ARBA" id="ARBA00022723"/>
    </source>
</evidence>